<reference evidence="2" key="3">
    <citation type="submission" date="2015-04" db="UniProtKB">
        <authorList>
            <consortium name="EnsemblPlants"/>
        </authorList>
    </citation>
    <scope>IDENTIFICATION</scope>
</reference>
<dbReference type="PANTHER" id="PTHR31170">
    <property type="entry name" value="BNAC04G53230D PROTEIN"/>
    <property type="match status" value="1"/>
</dbReference>
<proteinExistence type="predicted"/>
<reference evidence="3" key="2">
    <citation type="submission" date="2013-12" db="EMBL/GenBank/DDBJ databases">
        <authorList>
            <person name="Yu Y."/>
            <person name="Lee S."/>
            <person name="de Baynast K."/>
            <person name="Wissotski M."/>
            <person name="Liu L."/>
            <person name="Talag J."/>
            <person name="Goicoechea J."/>
            <person name="Angelova A."/>
            <person name="Jetty R."/>
            <person name="Kudrna D."/>
            <person name="Golser W."/>
            <person name="Rivera L."/>
            <person name="Zhang J."/>
            <person name="Wing R."/>
        </authorList>
    </citation>
    <scope>NUCLEOTIDE SEQUENCE</scope>
</reference>
<keyword evidence="3" id="KW-1185">Reference proteome</keyword>
<dbReference type="Proteomes" id="UP000032180">
    <property type="component" value="Chromosome 1"/>
</dbReference>
<organism evidence="2 3">
    <name type="scientific">Leersia perrieri</name>
    <dbReference type="NCBI Taxonomy" id="77586"/>
    <lineage>
        <taxon>Eukaryota</taxon>
        <taxon>Viridiplantae</taxon>
        <taxon>Streptophyta</taxon>
        <taxon>Embryophyta</taxon>
        <taxon>Tracheophyta</taxon>
        <taxon>Spermatophyta</taxon>
        <taxon>Magnoliopsida</taxon>
        <taxon>Liliopsida</taxon>
        <taxon>Poales</taxon>
        <taxon>Poaceae</taxon>
        <taxon>BOP clade</taxon>
        <taxon>Oryzoideae</taxon>
        <taxon>Oryzeae</taxon>
        <taxon>Oryzinae</taxon>
        <taxon>Leersia</taxon>
    </lineage>
</organism>
<evidence type="ECO:0000313" key="2">
    <source>
        <dbReference type="EnsemblPlants" id="LPERR01G15710.1"/>
    </source>
</evidence>
<dbReference type="InterPro" id="IPR004158">
    <property type="entry name" value="DUF247_pln"/>
</dbReference>
<feature type="transmembrane region" description="Helical" evidence="1">
    <location>
        <begin position="571"/>
        <end position="597"/>
    </location>
</feature>
<dbReference type="Pfam" id="PF03140">
    <property type="entry name" value="DUF247"/>
    <property type="match status" value="1"/>
</dbReference>
<sequence length="601" mass="69331">MVMDVGHLELGYLLSVPLNSTHCLPYEAIVERAGLLTISVRPDLDAWRLAHLIKAVISKSRPSSISRFYGSHRKEKNRMLESFRIAFRCNNIAVPDLRSPLIIAYMLAVSMNNVSENEPTKYQICRVQEQVRVLDRNCYEPMILSIGPYHHDSPCSFAMLREKWECLAHVLGLNQERELADYIHLVGELEDKIRNCYSEEVKLESNRFIKMILLDGCFILVQLSGLQGIAPSMQDTRPDAARESSTINKKEHGDELKILKPGCSVAGNSELVEKFRLSSFNRSKSHRSQTEDVEHDQKLDTSDQVGQWYHSCVAHDVLLLENQIPFFIVRRIYELVAGERATHSSPQFEIAGCVEGLLHYYPKATREAQRPCSFNHLLHLCHIYFRPSSKLDDERRLWSEPRYDTLRHGQCRWRWRRVIHYREAGIEFRKREFDEHNPHSLLDITFMDGVITIPRLIIDIKTTSHFRNLIGFEQTCPLSGNDFTAYVTCLSQLMSMPEDVSLLAKRGIIVHQMRSDQEVSTLLSKLGKNVDIDLSGNSYLKHAFSGMEEHYQSRINRWNAWLWQNHFSNPWLVLAVLAAGIILICTLVQTLISLLAYKNQK</sequence>
<dbReference type="eggNOG" id="ENOG502QQA4">
    <property type="taxonomic scope" value="Eukaryota"/>
</dbReference>
<evidence type="ECO:0000256" key="1">
    <source>
        <dbReference type="SAM" id="Phobius"/>
    </source>
</evidence>
<name>A0A0D9V1L7_9ORYZ</name>
<accession>A0A0D9V1L7</accession>
<dbReference type="Gramene" id="LPERR01G15710.1">
    <property type="protein sequence ID" value="LPERR01G15710.1"/>
    <property type="gene ID" value="LPERR01G15710"/>
</dbReference>
<dbReference type="PANTHER" id="PTHR31170:SF18">
    <property type="entry name" value="(WILD MALAYSIAN BANANA) HYPOTHETICAL PROTEIN"/>
    <property type="match status" value="1"/>
</dbReference>
<dbReference type="STRING" id="77586.A0A0D9V1L7"/>
<dbReference type="HOGENOM" id="CLU_020188_0_0_1"/>
<reference evidence="2 3" key="1">
    <citation type="submission" date="2012-08" db="EMBL/GenBank/DDBJ databases">
        <title>Oryza genome evolution.</title>
        <authorList>
            <person name="Wing R.A."/>
        </authorList>
    </citation>
    <scope>NUCLEOTIDE SEQUENCE</scope>
</reference>
<keyword evidence="1" id="KW-0812">Transmembrane</keyword>
<keyword evidence="1" id="KW-0472">Membrane</keyword>
<dbReference type="AlphaFoldDB" id="A0A0D9V1L7"/>
<keyword evidence="1" id="KW-1133">Transmembrane helix</keyword>
<dbReference type="EnsemblPlants" id="LPERR01G15710.1">
    <property type="protein sequence ID" value="LPERR01G15710.1"/>
    <property type="gene ID" value="LPERR01G15710"/>
</dbReference>
<protein>
    <submittedName>
        <fullName evidence="2">Uncharacterized protein</fullName>
    </submittedName>
</protein>
<evidence type="ECO:0000313" key="3">
    <source>
        <dbReference type="Proteomes" id="UP000032180"/>
    </source>
</evidence>